<dbReference type="KEGG" id="kol:Kole_0455"/>
<dbReference type="Proteomes" id="UP000002382">
    <property type="component" value="Chromosome"/>
</dbReference>
<reference evidence="1 2" key="1">
    <citation type="submission" date="2009-06" db="EMBL/GenBank/DDBJ databases">
        <title>Complete sequence of Thermotogales bacterium TBF 19.5.1.</title>
        <authorList>
            <consortium name="US DOE Joint Genome Institute"/>
            <person name="Lucas S."/>
            <person name="Copeland A."/>
            <person name="Lapidus A."/>
            <person name="Glavina del Rio T."/>
            <person name="Tice H."/>
            <person name="Bruce D."/>
            <person name="Goodwin L."/>
            <person name="Pitluck S."/>
            <person name="Chertkov O."/>
            <person name="Brettin T."/>
            <person name="Detter J.C."/>
            <person name="Han C."/>
            <person name="Schmutz J."/>
            <person name="Larimer F."/>
            <person name="Land M."/>
            <person name="Hauser L."/>
            <person name="Kyrpides N."/>
            <person name="Ovchinnikova G."/>
            <person name="Noll K."/>
        </authorList>
    </citation>
    <scope>NUCLEOTIDE SEQUENCE [LARGE SCALE GENOMIC DNA]</scope>
    <source>
        <strain evidence="2">ATCC BAA-1733 / DSM 21960 / TBF 19.5.1</strain>
    </source>
</reference>
<protein>
    <recommendedName>
        <fullName evidence="3">Xylose isomerase domain protein TIM barrel</fullName>
    </recommendedName>
</protein>
<reference evidence="1 2" key="2">
    <citation type="journal article" date="2011" name="J. Bacteriol.">
        <title>Genome Sequence of Kosmotoga olearia Strain TBF 19.5.1, a Thermophilic Bacterium with a Wide Growth Temperature Range, Isolated from the Troll B Oil Platform in the North Sea.</title>
        <authorList>
            <person name="Swithers K.S."/>
            <person name="Dipippo J.L."/>
            <person name="Bruce D.C."/>
            <person name="Detter C."/>
            <person name="Tapia R."/>
            <person name="Han S."/>
            <person name="Goodwin L.A."/>
            <person name="Han J."/>
            <person name="Woyke T."/>
            <person name="Pitluck S."/>
            <person name="Pennacchio L."/>
            <person name="Nolan M."/>
            <person name="Mikhailova N."/>
            <person name="Land M.L."/>
            <person name="Nesbo C.L."/>
            <person name="Gogarten J.P."/>
            <person name="Noll K.M."/>
        </authorList>
    </citation>
    <scope>NUCLEOTIDE SEQUENCE [LARGE SCALE GENOMIC DNA]</scope>
    <source>
        <strain evidence="2">ATCC BAA-1733 / DSM 21960 / TBF 19.5.1</strain>
    </source>
</reference>
<accession>C5CE70</accession>
<gene>
    <name evidence="1" type="ordered locus">Kole_0455</name>
</gene>
<evidence type="ECO:0000313" key="2">
    <source>
        <dbReference type="Proteomes" id="UP000002382"/>
    </source>
</evidence>
<name>C5CE70_KOSOT</name>
<dbReference type="AlphaFoldDB" id="C5CE70"/>
<dbReference type="RefSeq" id="WP_012744965.1">
    <property type="nucleotide sequence ID" value="NC_012785.1"/>
</dbReference>
<evidence type="ECO:0000313" key="1">
    <source>
        <dbReference type="EMBL" id="ACR79178.1"/>
    </source>
</evidence>
<dbReference type="HOGENOM" id="CLU_1336989_0_0_0"/>
<proteinExistence type="predicted"/>
<evidence type="ECO:0008006" key="3">
    <source>
        <dbReference type="Google" id="ProtNLM"/>
    </source>
</evidence>
<organism evidence="1 2">
    <name type="scientific">Kosmotoga olearia (strain ATCC BAA-1733 / DSM 21960 / TBF 19.5.1)</name>
    <dbReference type="NCBI Taxonomy" id="521045"/>
    <lineage>
        <taxon>Bacteria</taxon>
        <taxon>Thermotogati</taxon>
        <taxon>Thermotogota</taxon>
        <taxon>Thermotogae</taxon>
        <taxon>Kosmotogales</taxon>
        <taxon>Kosmotogaceae</taxon>
        <taxon>Kosmotoga</taxon>
    </lineage>
</organism>
<dbReference type="NCBIfam" id="NF041277">
    <property type="entry name" value="coba_remo_CbiR"/>
    <property type="match status" value="1"/>
</dbReference>
<dbReference type="EMBL" id="CP001634">
    <property type="protein sequence ID" value="ACR79178.1"/>
    <property type="molecule type" value="Genomic_DNA"/>
</dbReference>
<sequence length="199" mass="23124">MIGSTSWVIPGTYYENALLLEGLVDFVELLVYTWDEDTKTLLFNEMDKLLQLDLSYTVHLPMDRLDNVIRAYNFFEEARFPVINYVLHPIKGWRRTLGEKVALENLKELIEPHNRMVFDVGHHFLGKKFPAHLKEAIVEIHAMGVIDGRDHLPLDRETAAFIKGFMGDLITENVLINFEVFDLEDLKNSLKVWSDTFVE</sequence>
<dbReference type="eggNOG" id="COG1082">
    <property type="taxonomic scope" value="Bacteria"/>
</dbReference>
<keyword evidence="2" id="KW-1185">Reference proteome</keyword>
<dbReference type="OrthoDB" id="48140at2"/>
<dbReference type="STRING" id="521045.Kole_0455"/>